<feature type="transmembrane region" description="Helical" evidence="6">
    <location>
        <begin position="93"/>
        <end position="114"/>
    </location>
</feature>
<dbReference type="GO" id="GO:0007189">
    <property type="term" value="P:adenylate cyclase-activating G protein-coupled receptor signaling pathway"/>
    <property type="evidence" value="ECO:0007669"/>
    <property type="project" value="TreeGrafter"/>
</dbReference>
<name>A0A4P9Z3A3_9FUNG</name>
<feature type="transmembrane region" description="Helical" evidence="6">
    <location>
        <begin position="134"/>
        <end position="157"/>
    </location>
</feature>
<dbReference type="PANTHER" id="PTHR23112">
    <property type="entry name" value="G PROTEIN-COUPLED RECEPTOR 157-RELATED"/>
    <property type="match status" value="1"/>
</dbReference>
<evidence type="ECO:0000313" key="8">
    <source>
        <dbReference type="Proteomes" id="UP000278143"/>
    </source>
</evidence>
<reference evidence="8" key="1">
    <citation type="journal article" date="2018" name="Nat. Microbiol.">
        <title>Leveraging single-cell genomics to expand the fungal tree of life.</title>
        <authorList>
            <person name="Ahrendt S.R."/>
            <person name="Quandt C.A."/>
            <person name="Ciobanu D."/>
            <person name="Clum A."/>
            <person name="Salamov A."/>
            <person name="Andreopoulos B."/>
            <person name="Cheng J.F."/>
            <person name="Woyke T."/>
            <person name="Pelin A."/>
            <person name="Henrissat B."/>
            <person name="Reynolds N.K."/>
            <person name="Benny G.L."/>
            <person name="Smith M.E."/>
            <person name="James T.Y."/>
            <person name="Grigoriev I.V."/>
        </authorList>
    </citation>
    <scope>NUCLEOTIDE SEQUENCE [LARGE SCALE GENOMIC DNA]</scope>
    <source>
        <strain evidence="8">Benny S71-1</strain>
    </source>
</reference>
<feature type="transmembrane region" description="Helical" evidence="6">
    <location>
        <begin position="614"/>
        <end position="633"/>
    </location>
</feature>
<dbReference type="GO" id="GO:0005886">
    <property type="term" value="C:plasma membrane"/>
    <property type="evidence" value="ECO:0007669"/>
    <property type="project" value="TreeGrafter"/>
</dbReference>
<evidence type="ECO:0008006" key="9">
    <source>
        <dbReference type="Google" id="ProtNLM"/>
    </source>
</evidence>
<evidence type="ECO:0000256" key="1">
    <source>
        <dbReference type="ARBA" id="ARBA00004141"/>
    </source>
</evidence>
<dbReference type="GO" id="GO:0004930">
    <property type="term" value="F:G protein-coupled receptor activity"/>
    <property type="evidence" value="ECO:0007669"/>
    <property type="project" value="TreeGrafter"/>
</dbReference>
<protein>
    <recommendedName>
        <fullName evidence="9">G-protein coupled receptors family 2 profile 2 domain-containing protein</fullName>
    </recommendedName>
</protein>
<dbReference type="PANTHER" id="PTHR23112:SF0">
    <property type="entry name" value="TRANSMEMBRANE PROTEIN 116"/>
    <property type="match status" value="1"/>
</dbReference>
<evidence type="ECO:0000256" key="3">
    <source>
        <dbReference type="ARBA" id="ARBA00022989"/>
    </source>
</evidence>
<feature type="transmembrane region" description="Helical" evidence="6">
    <location>
        <begin position="169"/>
        <end position="189"/>
    </location>
</feature>
<evidence type="ECO:0000256" key="4">
    <source>
        <dbReference type="ARBA" id="ARBA00023136"/>
    </source>
</evidence>
<evidence type="ECO:0000313" key="7">
    <source>
        <dbReference type="EMBL" id="RKP26462.1"/>
    </source>
</evidence>
<dbReference type="Gene3D" id="1.20.1070.10">
    <property type="entry name" value="Rhodopsin 7-helix transmembrane proteins"/>
    <property type="match status" value="1"/>
</dbReference>
<dbReference type="Proteomes" id="UP000278143">
    <property type="component" value="Unassembled WGS sequence"/>
</dbReference>
<comment type="subcellular location">
    <subcellularLocation>
        <location evidence="1">Membrane</location>
        <topology evidence="1">Multi-pass membrane protein</topology>
    </subcellularLocation>
</comment>
<gene>
    <name evidence="7" type="ORF">SYNPS1DRAFT_21784</name>
</gene>
<proteinExistence type="predicted"/>
<keyword evidence="2 6" id="KW-0812">Transmembrane</keyword>
<evidence type="ECO:0000256" key="6">
    <source>
        <dbReference type="SAM" id="Phobius"/>
    </source>
</evidence>
<dbReference type="OrthoDB" id="5599286at2759"/>
<feature type="transmembrane region" description="Helical" evidence="6">
    <location>
        <begin position="60"/>
        <end position="81"/>
    </location>
</feature>
<keyword evidence="3 6" id="KW-1133">Transmembrane helix</keyword>
<keyword evidence="8" id="KW-1185">Reference proteome</keyword>
<feature type="region of interest" description="Disordered" evidence="5">
    <location>
        <begin position="437"/>
        <end position="499"/>
    </location>
</feature>
<dbReference type="AlphaFoldDB" id="A0A4P9Z3A3"/>
<dbReference type="EMBL" id="KZ989418">
    <property type="protein sequence ID" value="RKP26462.1"/>
    <property type="molecule type" value="Genomic_DNA"/>
</dbReference>
<evidence type="ECO:0000256" key="5">
    <source>
        <dbReference type="SAM" id="MobiDB-lite"/>
    </source>
</evidence>
<feature type="transmembrane region" description="Helical" evidence="6">
    <location>
        <begin position="209"/>
        <end position="237"/>
    </location>
</feature>
<evidence type="ECO:0000256" key="2">
    <source>
        <dbReference type="ARBA" id="ARBA00022692"/>
    </source>
</evidence>
<keyword evidence="4 6" id="KW-0472">Membrane</keyword>
<accession>A0A4P9Z3A3</accession>
<sequence>MHTLPFHKRALTVDDHPAFVAIDEASTTAFIPRESPETGHTVIADERGITVSQARLISHITVPLNTISLLLSLCVVFAYLFARHFRPAYANRVSLRLTVLLAAVDAFYAFFQLMDTFLQNANPQTAWCAFAAWGYVHCTLLSVFLTSAVALNLHIIFLRGHRTTPAYEVLYLLVPMAAALAISLPPLVFQKFAYNNCWYADVKAVSGLVWAWSTLYLWLFVSIGYCAWAVSVVGWRLAMERKRLRRRVRNGLPSNNGVGLGIAQNSSVGTVSPPSAQVISRVVARVVLYPVIPILTQSLNVAVEMDVFVSQHTSFPLIAASFVATSCQGLLNALVFLLDPTVRTGWYHVRLELIKRYYLDHNAHRRGGAPDERGQVGQLREDTGRQGVWQRIAAAFSTLAAPLQRLVRAILRYWVYHFLLVHRDGKVYLTEYDSRPLDETQPSRAKAEEADAEEEEESRDPREGNGSSDKGSPGGIGGIAVVPTSGHGGQPLVLQPQPLRSMSPTAKWKLSRDHELCQDAFYPVDVAARQTISRKTHDLFFLLSGSPRPDSGIEGTIEDEAAHGSMRATRSLPSQRAINNIDNIGNSAGNIKRFNTIQNVETAICITTITTMKLSIALISAVAALGLLSNAAMAMPASKHAKKQAVDESQIEENLGNYLHFRLKDLAAEELERYSRDDTVRILITKTIAELEACPLLKKCTISPNDINRNPRISIAVKQSLAKVGDYKQASYADFVPHYLSAFINAKLANCPITAENWDSPQ</sequence>
<feature type="transmembrane region" description="Helical" evidence="6">
    <location>
        <begin position="315"/>
        <end position="338"/>
    </location>
</feature>
<organism evidence="7 8">
    <name type="scientific">Syncephalis pseudoplumigaleata</name>
    <dbReference type="NCBI Taxonomy" id="1712513"/>
    <lineage>
        <taxon>Eukaryota</taxon>
        <taxon>Fungi</taxon>
        <taxon>Fungi incertae sedis</taxon>
        <taxon>Zoopagomycota</taxon>
        <taxon>Zoopagomycotina</taxon>
        <taxon>Zoopagomycetes</taxon>
        <taxon>Zoopagales</taxon>
        <taxon>Piptocephalidaceae</taxon>
        <taxon>Syncephalis</taxon>
    </lineage>
</organism>